<dbReference type="PROSITE" id="PS51753">
    <property type="entry name" value="HBM"/>
    <property type="match status" value="1"/>
</dbReference>
<reference evidence="16 17" key="1">
    <citation type="submission" date="2016-10" db="EMBL/GenBank/DDBJ databases">
        <authorList>
            <person name="de Groot N.N."/>
        </authorList>
    </citation>
    <scope>NUCLEOTIDE SEQUENCE [LARGE SCALE GENOMIC DNA]</scope>
    <source>
        <strain evidence="15 16">CGMCC 1.9095</strain>
        <strain evidence="14 17">DSM 22558</strain>
    </source>
</reference>
<comment type="subcellular location">
    <subcellularLocation>
        <location evidence="1">Membrane</location>
        <topology evidence="1">Multi-pass membrane protein</topology>
    </subcellularLocation>
</comment>
<evidence type="ECO:0000256" key="7">
    <source>
        <dbReference type="ARBA" id="ARBA00029447"/>
    </source>
</evidence>
<comment type="similarity">
    <text evidence="7">Belongs to the methyl-accepting chemotaxis (MCP) protein family.</text>
</comment>
<keyword evidence="4 10" id="KW-1133">Transmembrane helix</keyword>
<evidence type="ECO:0000256" key="5">
    <source>
        <dbReference type="ARBA" id="ARBA00023136"/>
    </source>
</evidence>
<dbReference type="AlphaFoldDB" id="A0A1H9U116"/>
<feature type="coiled-coil region" evidence="9">
    <location>
        <begin position="434"/>
        <end position="461"/>
    </location>
</feature>
<dbReference type="GO" id="GO:0006935">
    <property type="term" value="P:chemotaxis"/>
    <property type="evidence" value="ECO:0007669"/>
    <property type="project" value="UniProtKB-KW"/>
</dbReference>
<evidence type="ECO:0000313" key="17">
    <source>
        <dbReference type="Proteomes" id="UP000186904"/>
    </source>
</evidence>
<dbReference type="InterPro" id="IPR032255">
    <property type="entry name" value="HBM"/>
</dbReference>
<dbReference type="InterPro" id="IPR004089">
    <property type="entry name" value="MCPsignal_dom"/>
</dbReference>
<evidence type="ECO:0000313" key="14">
    <source>
        <dbReference type="EMBL" id="SES02901.1"/>
    </source>
</evidence>
<dbReference type="SMART" id="SM00304">
    <property type="entry name" value="HAMP"/>
    <property type="match status" value="2"/>
</dbReference>
<dbReference type="PANTHER" id="PTHR32089:SF120">
    <property type="entry name" value="METHYL-ACCEPTING CHEMOTAXIS PROTEIN TLPQ"/>
    <property type="match status" value="1"/>
</dbReference>
<dbReference type="SUPFAM" id="SSF58104">
    <property type="entry name" value="Methyl-accepting chemotaxis protein (MCP) signaling domain"/>
    <property type="match status" value="1"/>
</dbReference>
<dbReference type="PROSITE" id="PS50885">
    <property type="entry name" value="HAMP"/>
    <property type="match status" value="1"/>
</dbReference>
<feature type="domain" description="HBM" evidence="13">
    <location>
        <begin position="41"/>
        <end position="279"/>
    </location>
</feature>
<dbReference type="FunFam" id="1.10.287.950:FF:000001">
    <property type="entry name" value="Methyl-accepting chemotaxis sensory transducer"/>
    <property type="match status" value="1"/>
</dbReference>
<dbReference type="Proteomes" id="UP000186599">
    <property type="component" value="Unassembled WGS sequence"/>
</dbReference>
<keyword evidence="9" id="KW-0175">Coiled coil</keyword>
<dbReference type="Pfam" id="PF16591">
    <property type="entry name" value="HBM"/>
    <property type="match status" value="1"/>
</dbReference>
<evidence type="ECO:0000256" key="9">
    <source>
        <dbReference type="SAM" id="Coils"/>
    </source>
</evidence>
<evidence type="ECO:0000256" key="3">
    <source>
        <dbReference type="ARBA" id="ARBA00022692"/>
    </source>
</evidence>
<dbReference type="EMBL" id="FOUA01000003">
    <property type="protein sequence ID" value="SFM03724.1"/>
    <property type="molecule type" value="Genomic_DNA"/>
</dbReference>
<evidence type="ECO:0000259" key="11">
    <source>
        <dbReference type="PROSITE" id="PS50111"/>
    </source>
</evidence>
<dbReference type="Pfam" id="PF00672">
    <property type="entry name" value="HAMP"/>
    <property type="match status" value="1"/>
</dbReference>
<evidence type="ECO:0000259" key="13">
    <source>
        <dbReference type="PROSITE" id="PS51753"/>
    </source>
</evidence>
<feature type="transmembrane region" description="Helical" evidence="10">
    <location>
        <begin position="284"/>
        <end position="304"/>
    </location>
</feature>
<dbReference type="Gene3D" id="1.20.1440.210">
    <property type="match status" value="2"/>
</dbReference>
<dbReference type="Gene3D" id="1.10.287.950">
    <property type="entry name" value="Methyl-accepting chemotaxis protein"/>
    <property type="match status" value="1"/>
</dbReference>
<evidence type="ECO:0000256" key="8">
    <source>
        <dbReference type="PROSITE-ProRule" id="PRU00284"/>
    </source>
</evidence>
<dbReference type="GO" id="GO:0016020">
    <property type="term" value="C:membrane"/>
    <property type="evidence" value="ECO:0007669"/>
    <property type="project" value="UniProtKB-SubCell"/>
</dbReference>
<dbReference type="GO" id="GO:0007165">
    <property type="term" value="P:signal transduction"/>
    <property type="evidence" value="ECO:0007669"/>
    <property type="project" value="UniProtKB-KW"/>
</dbReference>
<evidence type="ECO:0000256" key="2">
    <source>
        <dbReference type="ARBA" id="ARBA00022500"/>
    </source>
</evidence>
<sequence>MKSWFDNLSVNLKLGMGFGLVLLFTLVLSVIGWRSLGILIEDGNQAGDVARLENSLSKLRIMRMQYLAANGDETIANQVQGQLDAFGAEQRHLASGLPHTEDRNTAQPLPGIIDAYQISLNSMRAAFASRNAALQAMNQQASQLAEVLATMQNQANRNEDAQLMQAIDAFTTSFLQVRFDSLIVRAEGGAEAEQAFNLAVAAAASDLEQLDRLLLGGQQDLLSRAQQILSDYLAQHQRFEAGTSQIAQARQENAVQGADIMRITEQLRQTQLERGDRQATSARALQVTMAVLALLIGGLSALLITRQITGPLNETRQTLQRIAEGDLTHNHTVTRRDEFGELQRGVQRMADSLRELIGRIHESVTQIASAAEELSAVTEQTRVGINSQKEETDQVATAMQEMSATVHDVARNAEQASLAATSANGEARNGDAVVNEAISQIERLAEEVTRSTEAMELLKQESSKIGTVMDVIRAVADQTNLLALNAAIEAARAGEAGRGFAVVADEVRSLAQRTQQSTEEIEALVAAVHSGTQQVASRLSSSHTLAGNSVELTRTAGAALSSITESVSNIQSMNQQIAAAAEQQSAVAEEISRSVVNVRDVAEQSATGGDQTAASSIELARLGNELQVLVSRFQV</sequence>
<name>A0A1H9U116_9GAMM</name>
<dbReference type="PANTHER" id="PTHR32089">
    <property type="entry name" value="METHYL-ACCEPTING CHEMOTAXIS PROTEIN MCPB"/>
    <property type="match status" value="1"/>
</dbReference>
<dbReference type="SMART" id="SM01358">
    <property type="entry name" value="HBM"/>
    <property type="match status" value="1"/>
</dbReference>
<protein>
    <submittedName>
        <fullName evidence="14">Methyl-accepting chemotaxis protein</fullName>
    </submittedName>
</protein>
<dbReference type="CDD" id="cd06225">
    <property type="entry name" value="HAMP"/>
    <property type="match status" value="1"/>
</dbReference>
<gene>
    <name evidence="15" type="ORF">SAMN04487855_2067</name>
    <name evidence="14" type="ORF">SAMN05216589_2068</name>
</gene>
<dbReference type="RefSeq" id="WP_074779507.1">
    <property type="nucleotide sequence ID" value="NZ_FOGN01000003.1"/>
</dbReference>
<evidence type="ECO:0000313" key="15">
    <source>
        <dbReference type="EMBL" id="SFM03724.1"/>
    </source>
</evidence>
<evidence type="ECO:0000256" key="6">
    <source>
        <dbReference type="ARBA" id="ARBA00023224"/>
    </source>
</evidence>
<dbReference type="InterPro" id="IPR003660">
    <property type="entry name" value="HAMP_dom"/>
</dbReference>
<feature type="transmembrane region" description="Helical" evidence="10">
    <location>
        <begin position="12"/>
        <end position="33"/>
    </location>
</feature>
<keyword evidence="16" id="KW-1185">Reference proteome</keyword>
<dbReference type="Proteomes" id="UP000186904">
    <property type="component" value="Unassembled WGS sequence"/>
</dbReference>
<feature type="domain" description="Methyl-accepting transducer" evidence="11">
    <location>
        <begin position="363"/>
        <end position="599"/>
    </location>
</feature>
<keyword evidence="5 10" id="KW-0472">Membrane</keyword>
<dbReference type="EMBL" id="FOGN01000003">
    <property type="protein sequence ID" value="SES02901.1"/>
    <property type="molecule type" value="Genomic_DNA"/>
</dbReference>
<feature type="domain" description="HAMP" evidence="12">
    <location>
        <begin position="306"/>
        <end position="358"/>
    </location>
</feature>
<dbReference type="STRING" id="653930.SAMN05216589_2068"/>
<organism evidence="14 17">
    <name type="scientific">Halopseudomonas bauzanensis</name>
    <dbReference type="NCBI Taxonomy" id="653930"/>
    <lineage>
        <taxon>Bacteria</taxon>
        <taxon>Pseudomonadati</taxon>
        <taxon>Pseudomonadota</taxon>
        <taxon>Gammaproteobacteria</taxon>
        <taxon>Pseudomonadales</taxon>
        <taxon>Pseudomonadaceae</taxon>
        <taxon>Halopseudomonas</taxon>
    </lineage>
</organism>
<proteinExistence type="inferred from homology"/>
<evidence type="ECO:0000256" key="4">
    <source>
        <dbReference type="ARBA" id="ARBA00022989"/>
    </source>
</evidence>
<keyword evidence="2" id="KW-0145">Chemotaxis</keyword>
<dbReference type="OrthoDB" id="6434013at2"/>
<dbReference type="Pfam" id="PF00015">
    <property type="entry name" value="MCPsignal"/>
    <property type="match status" value="1"/>
</dbReference>
<keyword evidence="3 10" id="KW-0812">Transmembrane</keyword>
<evidence type="ECO:0000256" key="10">
    <source>
        <dbReference type="SAM" id="Phobius"/>
    </source>
</evidence>
<evidence type="ECO:0000256" key="1">
    <source>
        <dbReference type="ARBA" id="ARBA00004141"/>
    </source>
</evidence>
<evidence type="ECO:0000259" key="12">
    <source>
        <dbReference type="PROSITE" id="PS50885"/>
    </source>
</evidence>
<evidence type="ECO:0000313" key="16">
    <source>
        <dbReference type="Proteomes" id="UP000186599"/>
    </source>
</evidence>
<dbReference type="PROSITE" id="PS50111">
    <property type="entry name" value="CHEMOTAXIS_TRANSDUC_2"/>
    <property type="match status" value="1"/>
</dbReference>
<dbReference type="SMART" id="SM00283">
    <property type="entry name" value="MA"/>
    <property type="match status" value="1"/>
</dbReference>
<accession>A0A1H9U116</accession>
<keyword evidence="6 8" id="KW-0807">Transducer</keyword>